<evidence type="ECO:0000313" key="2">
    <source>
        <dbReference type="EMBL" id="KAL1408915.1"/>
    </source>
</evidence>
<organism evidence="2 3">
    <name type="scientific">Vanrija albida</name>
    <dbReference type="NCBI Taxonomy" id="181172"/>
    <lineage>
        <taxon>Eukaryota</taxon>
        <taxon>Fungi</taxon>
        <taxon>Dikarya</taxon>
        <taxon>Basidiomycota</taxon>
        <taxon>Agaricomycotina</taxon>
        <taxon>Tremellomycetes</taxon>
        <taxon>Trichosporonales</taxon>
        <taxon>Trichosporonaceae</taxon>
        <taxon>Vanrija</taxon>
    </lineage>
</organism>
<reference evidence="2 3" key="1">
    <citation type="submission" date="2023-08" db="EMBL/GenBank/DDBJ databases">
        <title>Annotated Genome Sequence of Vanrija albida AlHP1.</title>
        <authorList>
            <person name="Herzog R."/>
        </authorList>
    </citation>
    <scope>NUCLEOTIDE SEQUENCE [LARGE SCALE GENOMIC DNA]</scope>
    <source>
        <strain evidence="2 3">AlHP1</strain>
    </source>
</reference>
<dbReference type="EC" id="2.4.1.186" evidence="2"/>
<keyword evidence="2" id="KW-0328">Glycosyltransferase</keyword>
<dbReference type="GO" id="GO:0008466">
    <property type="term" value="F:glycogenin glucosyltransferase activity"/>
    <property type="evidence" value="ECO:0007669"/>
    <property type="project" value="UniProtKB-EC"/>
</dbReference>
<evidence type="ECO:0000313" key="3">
    <source>
        <dbReference type="Proteomes" id="UP001565368"/>
    </source>
</evidence>
<feature type="region of interest" description="Disordered" evidence="1">
    <location>
        <begin position="342"/>
        <end position="405"/>
    </location>
</feature>
<dbReference type="GeneID" id="95986772"/>
<keyword evidence="3" id="KW-1185">Reference proteome</keyword>
<dbReference type="CDD" id="cd02537">
    <property type="entry name" value="GT8_Glycogenin"/>
    <property type="match status" value="1"/>
</dbReference>
<accession>A0ABR3Q2E3</accession>
<keyword evidence="2" id="KW-0808">Transferase</keyword>
<dbReference type="Gene3D" id="3.90.550.10">
    <property type="entry name" value="Spore Coat Polysaccharide Biosynthesis Protein SpsA, Chain A"/>
    <property type="match status" value="1"/>
</dbReference>
<dbReference type="SUPFAM" id="SSF53448">
    <property type="entry name" value="Nucleotide-diphospho-sugar transferases"/>
    <property type="match status" value="1"/>
</dbReference>
<gene>
    <name evidence="2" type="primary">GLG2</name>
    <name evidence="2" type="ORF">Q8F55_005729</name>
</gene>
<feature type="compositionally biased region" description="Polar residues" evidence="1">
    <location>
        <begin position="352"/>
        <end position="379"/>
    </location>
</feature>
<feature type="region of interest" description="Disordered" evidence="1">
    <location>
        <begin position="485"/>
        <end position="509"/>
    </location>
</feature>
<feature type="compositionally biased region" description="Basic and acidic residues" evidence="1">
    <location>
        <begin position="384"/>
        <end position="395"/>
    </location>
</feature>
<comment type="caution">
    <text evidence="2">The sequence shown here is derived from an EMBL/GenBank/DDBJ whole genome shotgun (WGS) entry which is preliminary data.</text>
</comment>
<dbReference type="EMBL" id="JBBXJM010000004">
    <property type="protein sequence ID" value="KAL1408915.1"/>
    <property type="molecule type" value="Genomic_DNA"/>
</dbReference>
<proteinExistence type="predicted"/>
<evidence type="ECO:0000256" key="1">
    <source>
        <dbReference type="SAM" id="MobiDB-lite"/>
    </source>
</evidence>
<dbReference type="InterPro" id="IPR002495">
    <property type="entry name" value="Glyco_trans_8"/>
</dbReference>
<protein>
    <submittedName>
        <fullName evidence="2">Glycogenin glucosyltransferase</fullName>
        <ecNumber evidence="2">2.4.1.186</ecNumber>
    </submittedName>
</protein>
<dbReference type="InterPro" id="IPR050587">
    <property type="entry name" value="GNT1/Glycosyltrans_8"/>
</dbReference>
<sequence>MAPLPNAFVTLLTNSSYLPGALVLLHSLQDLHPAPRNFKIVCLVTPETVDAHAIGVLRTAGYDLVIGVEPIASGASGQQGLQLMGRPDLDIALTKLHIFRLQSLFSTIVYLDADTLPLRPLDQLFESTSPHRFSASPDIGWPDCFNSGVMVIRPQLSDFKALQATLAEHADSGSGNGSFDGADQGLLNEYFSEDGPGGPWNRLPFTYNVTPSAAYQYAPAYKHYAHKINLIHFIGPNKPWKWLSSRQASSTPPPATAFDYESLLDRWFTVYDRHVRPTAAHEPNLAKRFQVPEHVAIWNSPGAGATQVPDRLDLDSLKDAIQHGVTALKPGQYTSLPLDGRVDLIRPKPQPSAVTSTKANTDSTDQPPVPPQNSVTERPQQAYREPEHHRHEHQQEGTWDASRYSPPRNSHPEMVVPMNTVYAPAWEQPVKAQTNYFKNLPQNAYTEYPKIPNNVQSNDWYKTFTSTTPSQANVQQVFPWERKEAPRTAPTRAFPITETPSSKRSVATRPKSIVLPATSHSQHSRPTAGFSDSVAAYRNAWDDVASIDRYAKRLSALGIGAERLPRSAIHTAVPSPRDPATPTAQRHRRGQQQPKTGSDTSRDGDDEAEQGHYPSNTRYRDGYAQTDRPRVSHASAQASPETSPTFKAADAPNVKRRSAGSAPKSRGHGRQHSNAAFPAYTFSQPPVGKQGSSTSRGRVWDPSTDLDVMRQDSQNVLSRFVGSGSGSSPKR</sequence>
<name>A0ABR3Q2E3_9TREE</name>
<dbReference type="RefSeq" id="XP_069208859.1">
    <property type="nucleotide sequence ID" value="XM_069354217.1"/>
</dbReference>
<dbReference type="Pfam" id="PF01501">
    <property type="entry name" value="Glyco_transf_8"/>
    <property type="match status" value="1"/>
</dbReference>
<feature type="compositionally biased region" description="Polar residues" evidence="1">
    <location>
        <begin position="634"/>
        <end position="645"/>
    </location>
</feature>
<dbReference type="PANTHER" id="PTHR11183">
    <property type="entry name" value="GLYCOGENIN SUBFAMILY MEMBER"/>
    <property type="match status" value="1"/>
</dbReference>
<dbReference type="Proteomes" id="UP001565368">
    <property type="component" value="Unassembled WGS sequence"/>
</dbReference>
<feature type="region of interest" description="Disordered" evidence="1">
    <location>
        <begin position="568"/>
        <end position="731"/>
    </location>
</feature>
<dbReference type="InterPro" id="IPR029044">
    <property type="entry name" value="Nucleotide-diphossugar_trans"/>
</dbReference>